<evidence type="ECO:0000313" key="3">
    <source>
        <dbReference type="RefSeq" id="XP_060538511.1"/>
    </source>
</evidence>
<evidence type="ECO:0000256" key="1">
    <source>
        <dbReference type="SAM" id="MobiDB-lite"/>
    </source>
</evidence>
<keyword evidence="2" id="KW-1185">Reference proteome</keyword>
<accession>A0ABM3YQW1</accession>
<dbReference type="GeneID" id="117657682"/>
<evidence type="ECO:0000313" key="2">
    <source>
        <dbReference type="Proteomes" id="UP001652622"/>
    </source>
</evidence>
<dbReference type="Proteomes" id="UP001652622">
    <property type="component" value="Unplaced"/>
</dbReference>
<organism evidence="2 3">
    <name type="scientific">Pantherophis guttatus</name>
    <name type="common">Corn snake</name>
    <name type="synonym">Elaphe guttata</name>
    <dbReference type="NCBI Taxonomy" id="94885"/>
    <lineage>
        <taxon>Eukaryota</taxon>
        <taxon>Metazoa</taxon>
        <taxon>Chordata</taxon>
        <taxon>Craniata</taxon>
        <taxon>Vertebrata</taxon>
        <taxon>Euteleostomi</taxon>
        <taxon>Lepidosauria</taxon>
        <taxon>Squamata</taxon>
        <taxon>Bifurcata</taxon>
        <taxon>Unidentata</taxon>
        <taxon>Episquamata</taxon>
        <taxon>Toxicofera</taxon>
        <taxon>Serpentes</taxon>
        <taxon>Colubroidea</taxon>
        <taxon>Colubridae</taxon>
        <taxon>Colubrinae</taxon>
        <taxon>Pantherophis</taxon>
    </lineage>
</organism>
<protein>
    <submittedName>
        <fullName evidence="3">Solute carrier family 22 member 6-like</fullName>
    </submittedName>
</protein>
<name>A0ABM3YQW1_PANGU</name>
<dbReference type="RefSeq" id="XP_060538511.1">
    <property type="nucleotide sequence ID" value="XM_060682528.1"/>
</dbReference>
<proteinExistence type="predicted"/>
<sequence length="295" mass="32072">MAPAKGQQRRLSLCPGPPVATIPFGDLLEEVGSMGTFQIFSVFFLSLPVLFLASHNLVQNFSAATPEHGCRRAQPGNLSQQENLVPLGQDLKPDSCQRFAGWLASDANDTTGKEVGLESCLDGWQYDHSTFASTIVTEWDLVCNLQPLKSLAQSLFMAGVLVGAFVLGDLSDRGPVSPGEVGRRPSRGRSPLPALSMNPSSPVCLVIPVASLLSWLMTGCATESKSRTRHPLPIWQKTRSSWTCFSSPSSARLASGCNSAEDALHMFRMLLSFQEEDKSTLNMCRVLRETRKGRS</sequence>
<feature type="region of interest" description="Disordered" evidence="1">
    <location>
        <begin position="175"/>
        <end position="194"/>
    </location>
</feature>
<reference evidence="3" key="1">
    <citation type="submission" date="2025-08" db="UniProtKB">
        <authorList>
            <consortium name="RefSeq"/>
        </authorList>
    </citation>
    <scope>IDENTIFICATION</scope>
    <source>
        <tissue evidence="3">Blood</tissue>
    </source>
</reference>
<gene>
    <name evidence="3" type="primary">LOC117657682</name>
</gene>